<dbReference type="GeneID" id="24566177"/>
<evidence type="ECO:0000256" key="6">
    <source>
        <dbReference type="ARBA" id="ARBA00022958"/>
    </source>
</evidence>
<feature type="binding site" evidence="12 14">
    <location>
        <begin position="258"/>
        <end position="260"/>
    </location>
    <ligand>
        <name>NAD(+)</name>
        <dbReference type="ChEBI" id="CHEBI:57540"/>
    </ligand>
</feature>
<evidence type="ECO:0000256" key="5">
    <source>
        <dbReference type="ARBA" id="ARBA00022755"/>
    </source>
</evidence>
<feature type="binding site" evidence="12 14">
    <location>
        <begin position="308"/>
        <end position="310"/>
    </location>
    <ligand>
        <name>NAD(+)</name>
        <dbReference type="ChEBI" id="CHEBI:57540"/>
    </ligand>
</feature>
<keyword evidence="8 12" id="KW-0520">NAD</keyword>
<dbReference type="UniPathway" id="UPA00601">
    <property type="reaction ID" value="UER00295"/>
</dbReference>
<feature type="binding site" description="in other chain" evidence="12 15">
    <location>
        <position position="312"/>
    </location>
    <ligand>
        <name>K(+)</name>
        <dbReference type="ChEBI" id="CHEBI:29103"/>
        <note>ligand shared between two tetrameric partners</note>
    </ligand>
</feature>
<dbReference type="Proteomes" id="UP000033188">
    <property type="component" value="Chromosome 4"/>
</dbReference>
<comment type="activity regulation">
    <text evidence="12">Mycophenolic acid (MPA) is a non-competitive inhibitor that prevents formation of the closed enzyme conformation by binding to the same site as the amobile flap. In contrast, mizoribine monophosphate (MZP) is a competitive inhibitor that induces the closed conformation. MPA is a potent inhibitor of mammalian IMPDHs but a poor inhibitor of the bacterial enzymes. MZP is a more potent inhibitor of bacterial IMPDH.</text>
</comment>
<dbReference type="GO" id="GO:0003938">
    <property type="term" value="F:IMP dehydrogenase activity"/>
    <property type="evidence" value="ECO:0007669"/>
    <property type="project" value="UniProtKB-UniRule"/>
</dbReference>
<dbReference type="SMART" id="SM01240">
    <property type="entry name" value="IMPDH"/>
    <property type="match status" value="1"/>
</dbReference>
<comment type="pathway">
    <text evidence="12 18">Purine metabolism; XMP biosynthesis via de novo pathway; XMP from IMP: step 1/1.</text>
</comment>
<comment type="catalytic activity">
    <reaction evidence="10 12 18">
        <text>IMP + NAD(+) + H2O = XMP + NADH + H(+)</text>
        <dbReference type="Rhea" id="RHEA:11708"/>
        <dbReference type="ChEBI" id="CHEBI:15377"/>
        <dbReference type="ChEBI" id="CHEBI:15378"/>
        <dbReference type="ChEBI" id="CHEBI:57464"/>
        <dbReference type="ChEBI" id="CHEBI:57540"/>
        <dbReference type="ChEBI" id="CHEBI:57945"/>
        <dbReference type="ChEBI" id="CHEBI:58053"/>
        <dbReference type="EC" id="1.1.1.205"/>
    </reaction>
</comment>
<dbReference type="GO" id="GO:0006177">
    <property type="term" value="P:GMP biosynthetic process"/>
    <property type="evidence" value="ECO:0007669"/>
    <property type="project" value="UniProtKB-UniRule"/>
</dbReference>
<evidence type="ECO:0000256" key="7">
    <source>
        <dbReference type="ARBA" id="ARBA00023002"/>
    </source>
</evidence>
<keyword evidence="9 16" id="KW-0129">CBS domain</keyword>
<dbReference type="GO" id="GO:0000166">
    <property type="term" value="F:nucleotide binding"/>
    <property type="evidence" value="ECO:0007669"/>
    <property type="project" value="UniProtKB-UniRule"/>
</dbReference>
<feature type="binding site" evidence="12">
    <location>
        <position position="433"/>
    </location>
    <ligand>
        <name>IMP</name>
        <dbReference type="ChEBI" id="CHEBI:58053"/>
    </ligand>
</feature>
<feature type="binding site" evidence="12">
    <location>
        <position position="313"/>
    </location>
    <ligand>
        <name>IMP</name>
        <dbReference type="ChEBI" id="CHEBI:58053"/>
    </ligand>
</feature>
<dbReference type="InterPro" id="IPR001093">
    <property type="entry name" value="IMP_DH_GMPRt"/>
</dbReference>
<dbReference type="OMA" id="MGYCGAK"/>
<keyword evidence="12" id="KW-0963">Cytoplasm</keyword>
<evidence type="ECO:0000256" key="12">
    <source>
        <dbReference type="HAMAP-Rule" id="MF_03156"/>
    </source>
</evidence>
<feature type="active site" description="Proton acceptor" evidence="12 13">
    <location>
        <position position="421"/>
    </location>
</feature>
<dbReference type="OrthoDB" id="418595at2759"/>
<keyword evidence="4 12" id="KW-0332">GMP biosynthesis</keyword>
<evidence type="ECO:0000259" key="19">
    <source>
        <dbReference type="PROSITE" id="PS51371"/>
    </source>
</evidence>
<dbReference type="PROSITE" id="PS00487">
    <property type="entry name" value="IMP_DH_GMP_RED"/>
    <property type="match status" value="1"/>
</dbReference>
<evidence type="ECO:0000313" key="20">
    <source>
        <dbReference type="EMBL" id="CDR97636.1"/>
    </source>
</evidence>
<evidence type="ECO:0000256" key="3">
    <source>
        <dbReference type="ARBA" id="ARBA00022723"/>
    </source>
</evidence>
<dbReference type="InterPro" id="IPR005990">
    <property type="entry name" value="IMP_DH"/>
</dbReference>
<proteinExistence type="inferred from homology"/>
<accession>A0A061DA96</accession>
<dbReference type="InterPro" id="IPR015875">
    <property type="entry name" value="IMP_DH/GMP_Rdtase_CS"/>
</dbReference>
<comment type="caution">
    <text evidence="12">Lacks conserved residue(s) required for the propagation of feature annotation.</text>
</comment>
<dbReference type="HAMAP" id="MF_01964">
    <property type="entry name" value="IMPDH"/>
    <property type="match status" value="1"/>
</dbReference>
<dbReference type="PANTHER" id="PTHR11911:SF111">
    <property type="entry name" value="INOSINE-5'-MONOPHOSPHATE DEHYDROGENASE"/>
    <property type="match status" value="1"/>
</dbReference>
<keyword evidence="3 12" id="KW-0479">Metal-binding</keyword>
<dbReference type="VEuPathDB" id="PiroplasmaDB:BBBOND_0401280"/>
<dbReference type="Pfam" id="PF00478">
    <property type="entry name" value="IMPDH"/>
    <property type="match status" value="1"/>
</dbReference>
<dbReference type="CDD" id="cd00381">
    <property type="entry name" value="IMPDH"/>
    <property type="match status" value="1"/>
</dbReference>
<organism evidence="20 21">
    <name type="scientific">Babesia bigemina</name>
    <dbReference type="NCBI Taxonomy" id="5866"/>
    <lineage>
        <taxon>Eukaryota</taxon>
        <taxon>Sar</taxon>
        <taxon>Alveolata</taxon>
        <taxon>Apicomplexa</taxon>
        <taxon>Aconoidasida</taxon>
        <taxon>Piroplasmida</taxon>
        <taxon>Babesiidae</taxon>
        <taxon>Babesia</taxon>
    </lineage>
</organism>
<dbReference type="GO" id="GO:0046872">
    <property type="term" value="F:metal ion binding"/>
    <property type="evidence" value="ECO:0007669"/>
    <property type="project" value="UniProtKB-UniRule"/>
</dbReference>
<dbReference type="GO" id="GO:0005737">
    <property type="term" value="C:cytoplasm"/>
    <property type="evidence" value="ECO:0007669"/>
    <property type="project" value="UniProtKB-SubCell"/>
</dbReference>
<dbReference type="KEGG" id="bbig:BBBOND_0401280"/>
<feature type="binding site" description="in other chain" evidence="12 15">
    <location>
        <position position="310"/>
    </location>
    <ligand>
        <name>K(+)</name>
        <dbReference type="ChEBI" id="CHEBI:29103"/>
        <note>ligand shared between two tetrameric partners</note>
    </ligand>
</feature>
<keyword evidence="6 12" id="KW-0630">Potassium</keyword>
<reference evidence="21" key="1">
    <citation type="journal article" date="2014" name="Nucleic Acids Res.">
        <title>The evolutionary dynamics of variant antigen genes in Babesia reveal a history of genomic innovation underlying host-parasite interaction.</title>
        <authorList>
            <person name="Jackson A.P."/>
            <person name="Otto T.D."/>
            <person name="Darby A."/>
            <person name="Ramaprasad A."/>
            <person name="Xia D."/>
            <person name="Echaide I.E."/>
            <person name="Farber M."/>
            <person name="Gahlot S."/>
            <person name="Gamble J."/>
            <person name="Gupta D."/>
            <person name="Gupta Y."/>
            <person name="Jackson L."/>
            <person name="Malandrin L."/>
            <person name="Malas T.B."/>
            <person name="Moussa E."/>
            <person name="Nair M."/>
            <person name="Reid A.J."/>
            <person name="Sanders M."/>
            <person name="Sharma J."/>
            <person name="Tracey A."/>
            <person name="Quail M.A."/>
            <person name="Weir W."/>
            <person name="Wastling J.M."/>
            <person name="Hall N."/>
            <person name="Willadsen P."/>
            <person name="Lingelbach K."/>
            <person name="Shiels B."/>
            <person name="Tait A."/>
            <person name="Berriman M."/>
            <person name="Allred D.R."/>
            <person name="Pain A."/>
        </authorList>
    </citation>
    <scope>NUCLEOTIDE SEQUENCE [LARGE SCALE GENOMIC DNA]</scope>
    <source>
        <strain evidence="21">Bond</strain>
    </source>
</reference>
<keyword evidence="5 12" id="KW-0658">Purine biosynthesis</keyword>
<evidence type="ECO:0000256" key="9">
    <source>
        <dbReference type="ARBA" id="ARBA00023122"/>
    </source>
</evidence>
<dbReference type="InterPro" id="IPR046342">
    <property type="entry name" value="CBS_dom_sf"/>
</dbReference>
<evidence type="ECO:0000256" key="16">
    <source>
        <dbReference type="PROSITE-ProRule" id="PRU00703"/>
    </source>
</evidence>
<feature type="binding site" evidence="12">
    <location>
        <begin position="350"/>
        <end position="352"/>
    </location>
    <ligand>
        <name>IMP</name>
        <dbReference type="ChEBI" id="CHEBI:58053"/>
    </ligand>
</feature>
<comment type="function">
    <text evidence="11 12">Catalyzes the conversion of inosine 5'-phosphate (IMP) to xanthosine 5'-phosphate (XMP), the first committed and rate-limiting step in the de novo synthesis of guanine nucleotides, and therefore plays an important role in the regulation of cell growth.</text>
</comment>
<keyword evidence="7 12" id="KW-0560">Oxidoreductase</keyword>
<feature type="domain" description="CBS" evidence="19">
    <location>
        <begin position="102"/>
        <end position="161"/>
    </location>
</feature>
<comment type="subcellular location">
    <subcellularLocation>
        <location evidence="12">Cytoplasm</location>
    </subcellularLocation>
</comment>
<dbReference type="GO" id="GO:0006183">
    <property type="term" value="P:GTP biosynthetic process"/>
    <property type="evidence" value="ECO:0007669"/>
    <property type="project" value="TreeGrafter"/>
</dbReference>
<dbReference type="FunFam" id="3.20.20.70:FF:000086">
    <property type="entry name" value="IMP dehydrogenase, putative"/>
    <property type="match status" value="1"/>
</dbReference>
<evidence type="ECO:0000256" key="15">
    <source>
        <dbReference type="PIRSR" id="PIRSR000130-4"/>
    </source>
</evidence>
<dbReference type="PANTHER" id="PTHR11911">
    <property type="entry name" value="INOSINE-5-MONOPHOSPHATE DEHYDROGENASE RELATED"/>
    <property type="match status" value="1"/>
</dbReference>
<evidence type="ECO:0000256" key="14">
    <source>
        <dbReference type="PIRSR" id="PIRSR000130-3"/>
    </source>
</evidence>
<evidence type="ECO:0000256" key="1">
    <source>
        <dbReference type="ARBA" id="ARBA00001958"/>
    </source>
</evidence>
<dbReference type="CDD" id="cd04601">
    <property type="entry name" value="CBS_pair_IMPDH"/>
    <property type="match status" value="1"/>
</dbReference>
<dbReference type="PIRSF" id="PIRSF000130">
    <property type="entry name" value="IMPDH"/>
    <property type="match status" value="1"/>
</dbReference>
<evidence type="ECO:0000256" key="8">
    <source>
        <dbReference type="ARBA" id="ARBA00023027"/>
    </source>
</evidence>
<dbReference type="SUPFAM" id="SSF54631">
    <property type="entry name" value="CBS-domain pair"/>
    <property type="match status" value="1"/>
</dbReference>
<sequence>MADGSSAAEIFDTTTIGYTYDDLILLPDYISGPNTNVNLSTNLTRKIRLSAPVVSSPMDTVTESKMAVEIALQGGIGIIHNNLTQEELIEEVRKVKRFENGFIVDPYVLTPNHTVGDWMAIRDKYGFKSIPITTDGKRDSKLEGIVTSGDVCFVQDKSTKISEVMTRDPIVGKHPLTLQEANTILCDIKKGILPIVNDKGELVSIVSRSDIKKNRKFPIAAKNEHMQLLVGVAISTRAGALERAAKLIEAGADVLVIDSSQGNSVYQIDLIKQLKQANPEIQVIGGNVVTGRQAKNLIDAGVDGLRVGMGCGSICSTQGVCGVGRPQATAVFYVSRYAREYGHGCPVIADGGIRSSGDIMKALALGASCCMLGGAIAGTIESPGDFFYHNGIRVKQYRGMGSKAAFMSARQKTGDRGSIRRYHMEEDQPMVSQGVAGYTSDKGSISTLIPTMLQAVKHGMQNIGCYDIKSLHEGLYSGSVRFEVRSYNALVEGNVSTSLMMQNQS</sequence>
<gene>
    <name evidence="20" type="ORF">BBBOND_0401280</name>
</gene>
<evidence type="ECO:0000256" key="18">
    <source>
        <dbReference type="RuleBase" id="RU003928"/>
    </source>
</evidence>
<dbReference type="RefSeq" id="XP_012769822.1">
    <property type="nucleotide sequence ID" value="XM_012914368.1"/>
</dbReference>
<dbReference type="Pfam" id="PF00571">
    <property type="entry name" value="CBS"/>
    <property type="match status" value="1"/>
</dbReference>
<evidence type="ECO:0000313" key="21">
    <source>
        <dbReference type="Proteomes" id="UP000033188"/>
    </source>
</evidence>
<dbReference type="SMART" id="SM00116">
    <property type="entry name" value="CBS"/>
    <property type="match status" value="2"/>
</dbReference>
<comment type="subunit">
    <text evidence="12">Homotetramer.</text>
</comment>
<dbReference type="PROSITE" id="PS51371">
    <property type="entry name" value="CBS"/>
    <property type="match status" value="2"/>
</dbReference>
<evidence type="ECO:0000256" key="17">
    <source>
        <dbReference type="RuleBase" id="RU003927"/>
    </source>
</evidence>
<protein>
    <recommendedName>
        <fullName evidence="12 18">Inosine-5'-monophosphate dehydrogenase</fullName>
        <shortName evidence="12">IMP dehydrogenase</shortName>
        <shortName evidence="12">IMPD</shortName>
        <shortName evidence="12">IMPDH</shortName>
        <ecNumber evidence="12 18">1.1.1.205</ecNumber>
    </recommendedName>
</protein>
<dbReference type="STRING" id="5866.A0A061DA96"/>
<feature type="active site" description="Thioimidate intermediate" evidence="12 13">
    <location>
        <position position="315"/>
    </location>
</feature>
<evidence type="ECO:0000256" key="4">
    <source>
        <dbReference type="ARBA" id="ARBA00022749"/>
    </source>
</evidence>
<dbReference type="EC" id="1.1.1.205" evidence="12 18"/>
<dbReference type="NCBIfam" id="TIGR01302">
    <property type="entry name" value="IMP_dehydrog"/>
    <property type="match status" value="1"/>
</dbReference>
<dbReference type="EMBL" id="LK391710">
    <property type="protein sequence ID" value="CDR97636.1"/>
    <property type="molecule type" value="Genomic_DNA"/>
</dbReference>
<dbReference type="InterPro" id="IPR000644">
    <property type="entry name" value="CBS_dom"/>
</dbReference>
<feature type="domain" description="CBS" evidence="19">
    <location>
        <begin position="165"/>
        <end position="221"/>
    </location>
</feature>
<comment type="cofactor">
    <cofactor evidence="1 12">
        <name>K(+)</name>
        <dbReference type="ChEBI" id="CHEBI:29103"/>
    </cofactor>
</comment>
<dbReference type="AlphaFoldDB" id="A0A061DA96"/>
<feature type="binding site" evidence="12">
    <location>
        <begin position="373"/>
        <end position="374"/>
    </location>
    <ligand>
        <name>IMP</name>
        <dbReference type="ChEBI" id="CHEBI:58053"/>
    </ligand>
</feature>
<evidence type="ECO:0000256" key="2">
    <source>
        <dbReference type="ARBA" id="ARBA00005502"/>
    </source>
</evidence>
<dbReference type="InterPro" id="IPR013785">
    <property type="entry name" value="Aldolase_TIM"/>
</dbReference>
<evidence type="ECO:0000256" key="10">
    <source>
        <dbReference type="ARBA" id="ARBA00048028"/>
    </source>
</evidence>
<keyword evidence="21" id="KW-1185">Reference proteome</keyword>
<feature type="binding site" evidence="12">
    <location>
        <begin position="397"/>
        <end position="401"/>
    </location>
    <ligand>
        <name>IMP</name>
        <dbReference type="ChEBI" id="CHEBI:58053"/>
    </ligand>
</feature>
<feature type="binding site" description="in other chain" evidence="12 15">
    <location>
        <position position="315"/>
    </location>
    <ligand>
        <name>K(+)</name>
        <dbReference type="ChEBI" id="CHEBI:29103"/>
        <note>ligand shared between two tetrameric partners</note>
    </ligand>
</feature>
<dbReference type="SUPFAM" id="SSF51412">
    <property type="entry name" value="Inosine monophosphate dehydrogenase (IMPDH)"/>
    <property type="match status" value="1"/>
</dbReference>
<comment type="similarity">
    <text evidence="2 12 17">Belongs to the IMPDH/GMPR family.</text>
</comment>
<evidence type="ECO:0000256" key="11">
    <source>
        <dbReference type="ARBA" id="ARBA00056556"/>
    </source>
</evidence>
<dbReference type="Gene3D" id="3.20.20.70">
    <property type="entry name" value="Aldolase class I"/>
    <property type="match status" value="1"/>
</dbReference>
<name>A0A061DA96_BABBI</name>
<evidence type="ECO:0000256" key="13">
    <source>
        <dbReference type="PIRSR" id="PIRSR000130-1"/>
    </source>
</evidence>